<accession>A0A6A7A167</accession>
<sequence length="249" mass="28528">MTHSFFVLPPELRLQVYAHATSGSMADGKITDIGGLLFSCREIYGEMNTGFVSKVRPILENMSKWIATHPDRTPVLIRFSPDYNFVHHPTKATISLPSRLSDDDEGTEYLQKYVPVASAAVLCDLFCLSWTVITIHLYFPNKSQDEEGRFIDMWKMYLNLFYRLAADFGYHGVSRHFADAETVVLRLRDGQKHSKDFDSRVHDLVNAVVFYMAQLLQPNGPLARKCRTSTTKSLVGRQMQWESRFHIAE</sequence>
<evidence type="ECO:0000313" key="1">
    <source>
        <dbReference type="EMBL" id="KAF2826846.1"/>
    </source>
</evidence>
<proteinExistence type="predicted"/>
<organism evidence="1 2">
    <name type="scientific">Ophiobolus disseminans</name>
    <dbReference type="NCBI Taxonomy" id="1469910"/>
    <lineage>
        <taxon>Eukaryota</taxon>
        <taxon>Fungi</taxon>
        <taxon>Dikarya</taxon>
        <taxon>Ascomycota</taxon>
        <taxon>Pezizomycotina</taxon>
        <taxon>Dothideomycetes</taxon>
        <taxon>Pleosporomycetidae</taxon>
        <taxon>Pleosporales</taxon>
        <taxon>Pleosporineae</taxon>
        <taxon>Phaeosphaeriaceae</taxon>
        <taxon>Ophiobolus</taxon>
    </lineage>
</organism>
<dbReference type="AlphaFoldDB" id="A0A6A7A167"/>
<keyword evidence="2" id="KW-1185">Reference proteome</keyword>
<name>A0A6A7A167_9PLEO</name>
<evidence type="ECO:0000313" key="2">
    <source>
        <dbReference type="Proteomes" id="UP000799424"/>
    </source>
</evidence>
<dbReference type="EMBL" id="MU006225">
    <property type="protein sequence ID" value="KAF2826846.1"/>
    <property type="molecule type" value="Genomic_DNA"/>
</dbReference>
<gene>
    <name evidence="1" type="ORF">CC86DRAFT_406090</name>
</gene>
<reference evidence="1" key="1">
    <citation type="journal article" date="2020" name="Stud. Mycol.">
        <title>101 Dothideomycetes genomes: a test case for predicting lifestyles and emergence of pathogens.</title>
        <authorList>
            <person name="Haridas S."/>
            <person name="Albert R."/>
            <person name="Binder M."/>
            <person name="Bloem J."/>
            <person name="Labutti K."/>
            <person name="Salamov A."/>
            <person name="Andreopoulos B."/>
            <person name="Baker S."/>
            <person name="Barry K."/>
            <person name="Bills G."/>
            <person name="Bluhm B."/>
            <person name="Cannon C."/>
            <person name="Castanera R."/>
            <person name="Culley D."/>
            <person name="Daum C."/>
            <person name="Ezra D."/>
            <person name="Gonzalez J."/>
            <person name="Henrissat B."/>
            <person name="Kuo A."/>
            <person name="Liang C."/>
            <person name="Lipzen A."/>
            <person name="Lutzoni F."/>
            <person name="Magnuson J."/>
            <person name="Mondo S."/>
            <person name="Nolan M."/>
            <person name="Ohm R."/>
            <person name="Pangilinan J."/>
            <person name="Park H.-J."/>
            <person name="Ramirez L."/>
            <person name="Alfaro M."/>
            <person name="Sun H."/>
            <person name="Tritt A."/>
            <person name="Yoshinaga Y."/>
            <person name="Zwiers L.-H."/>
            <person name="Turgeon B."/>
            <person name="Goodwin S."/>
            <person name="Spatafora J."/>
            <person name="Crous P."/>
            <person name="Grigoriev I."/>
        </authorList>
    </citation>
    <scope>NUCLEOTIDE SEQUENCE</scope>
    <source>
        <strain evidence="1">CBS 113818</strain>
    </source>
</reference>
<dbReference type="Proteomes" id="UP000799424">
    <property type="component" value="Unassembled WGS sequence"/>
</dbReference>
<protein>
    <submittedName>
        <fullName evidence="1">Uncharacterized protein</fullName>
    </submittedName>
</protein>